<sequence length="2127" mass="222328">MSGGVKKLAQVAVGAVIGFVQGGPVGAVIGAGLAFYAAEQQEKLNTKSPLRDNEPSAQTVRSSKAPARYILGRVSTGGVLVWAQEERGAQTTGEWLHLVYVLCEGAIDELESIYLGEELIGSYGADVSYELVVNPTQVNAFLKENCPDWKDTQIGRGLSYVRISLRYNAEKFPSGIPDVRFVVRGRNDIFDPRTGMSGWTDNTALHLLWFLRTRCGVPDDEIVFETFASGANVCDESVQNPDGSSSPRYRSGCVIGADEQRTNVLQKLEAACAGKLIRVGGRWMFQAGAYYGPYDFEITEDMVIGTITGNTEATNDAAINTIRGTFIDPQQSWTETDYPEVSVAQWVEEDGGEAAETLSFSYVSDPYQGQRLANIELRRRRSGGGLNIPLNLAGYNCRPGRAVRVNLPSLNILGEFMVTNWSMGTSEGCTVSVQAYEAAIFDDAVGKPYNPIGFIKLPAGGLGSPTNLRWDVEDTAEISQGVLSWDRPAGIVSGFAVTVRQAGTAVQAVQVPETTTRMPISGLTSGSYTMGVAALGPLARSGEATITVDVDGPPMPETCAVQATIDTITLIPGNTLHGLNGGTYEYFWSSDPAATQGEFLGRGLTITHTGLSFAKSYAYFVRSKNAYGVSAFLKVVAATSMDVGAILEGIKNKITESELGQELTSRIDLIDKDGPGSVNDRLGEVRDDLSEQIADVSNAVAGVDSALDQAKQDLQQQIDTIADLADSMPYKPDQAYTAGQGVLGEDGKLYQAKVDVPAGNPPPNATYWTDIGQAVQTANGLAARVQTNEAKVESLEGVTTAQSQQITGLQSSLTTTNGNVAAAQQAAEAAATLAGGKGKVIVQSAAPAVADRLAQNLWIDTTGNANTPKRWSGTAWVAVTDKVATDAAAAAANALAVAQTKADASVVQSLTTRVTEAEGSLSSQGQAITGLNNSLTTTNQNVTAAQQAAQAAATAAGAKGEVIYGSTAPAADKRLAQNLWIDTTSNANTPKRWNGSAWVAVTDKVATDAAAAAASALSQVATKAESSVVQTLTGRVTDAEGKLTTQGQSITGLQNSLTTTNQNVTAAQQAAQAASDAAGAKGKVLYQSTVPAVADRLTQNLWIDTTSNANTPKRWNGSAWVAVTDKVATDAAAAAANALSQVATKADASTVQSLTNTVEQQGAAITANGQALTSINASLAQAGGENLFYNPSFERVGSTAGLADGWTTGTPAGVTRTASLVASTLDPSGKAQRYDVSGIDNASRYLDTYHSPKFPAVSAGQFVSVSIYVKVTAGCLIRWYLQPRNAAGTTIVTQTPGNIVATGEWQRLVFEGREMPAGTVACPVIFRVFGASSTPQDAVVEIDRAQFEIGRIATGWRDNGQLAGADVAANASATTALAGRVTATETGLTAASGQITDLNNSIGDVGGENLFYNPTFTKAGTGGDIADGWATEGPATSVESLVTSWLNAGEKAVRVEVSSVGTGTPYKSLRPTGGTKDRRPMVAEGQTVAASIFLRGTAGLGFRFFIQWINAAGTVISAPNSVMFTITAAGKREQFSAVAPAGAVTCYVYLRIYSATGAVTAGYVEMARPQFEYGPRATGWRNNGQVNAVNNSATSAAVDSLTSTVDQQGSTLSSVAGRTTSLENSLTTTNQNVTAAQQAAQAAATAAGAKGEVIYGSTAPAADKRLAQNLWIDTTGNANTPKRWSGTAWVAVTDKVATDAAAAAASALSQVATKAEASAVNSLTNRVSTAEGTITSQSTDITQLKNSIGAAQPFVAGMTWEFTNSTRGWVATATGGTITAGPLFATVTKNPNLQCNFTPTVSGAQNPYLRIRLRRRNTTRSGAQMYWANEDGGLSEARRMAWAISTTTTDWQDIEIDLSGHAGWNGKNMYAIRLDMMNSADTTGEIDIAYIALGRRSAAASAQAVSSLDSVVTQQGASLTAESKRIDGLYTSVGDANAAIQSEATARSSGDAALGQRVDTVQSNLGTTNASVQQISTAQSALNGKITASYSVKLQVVNGNQYVAAGFGTGIENNNGVLQSVFSVIADRFTVLNPTNNGFVSPFAIQNGQVFINEAFISKATIQNGIVGSYLTSSQLTTWGGPVTTVNFSDGTIAVRHPTRVNTYTVMNQAGITVIVDNVVRVRMGIW</sequence>
<dbReference type="InterPro" id="IPR057587">
    <property type="entry name" value="GpJ_Ig_second"/>
</dbReference>
<comment type="caution">
    <text evidence="4">The sequence shown here is derived from an EMBL/GenBank/DDBJ whole genome shotgun (WGS) entry which is preliminary data.</text>
</comment>
<protein>
    <submittedName>
        <fullName evidence="4">DUF1983 domain-containing protein</fullName>
    </submittedName>
</protein>
<name>A0A7W2LQA3_9PSED</name>
<dbReference type="Gene3D" id="1.20.5.340">
    <property type="match status" value="3"/>
</dbReference>
<keyword evidence="1" id="KW-0812">Transmembrane</keyword>
<dbReference type="InterPro" id="IPR015406">
    <property type="entry name" value="GpJ_CSF"/>
</dbReference>
<reference evidence="4 5" key="1">
    <citation type="submission" date="2020-07" db="EMBL/GenBank/DDBJ databases">
        <title>Diversity of carbapenemase encoding genes among Pseudomonas putida group clinical isolates in a tertiary Brazilian hospital.</title>
        <authorList>
            <person name="Alberto-Lei F."/>
            <person name="Nodari C.S."/>
            <person name="Streling A.P."/>
            <person name="Paulino J.T."/>
            <person name="Bessa-Neto F.O."/>
            <person name="Cayo R."/>
            <person name="Gales A.C."/>
        </authorList>
    </citation>
    <scope>NUCLEOTIDE SEQUENCE [LARGE SCALE GENOMIC DNA]</scope>
    <source>
        <strain evidence="4 5">12273</strain>
    </source>
</reference>
<dbReference type="RefSeq" id="WP_182334034.1">
    <property type="nucleotide sequence ID" value="NZ_JACGCZ010000049.1"/>
</dbReference>
<dbReference type="PANTHER" id="PTHR36251:SF2">
    <property type="entry name" value="GIFSY-2 PROPHAGE HOST SPECIFICITY PROTEIN J, PHAGE LAMBDA"/>
    <property type="match status" value="1"/>
</dbReference>
<dbReference type="Proteomes" id="UP000590738">
    <property type="component" value="Unassembled WGS sequence"/>
</dbReference>
<proteinExistence type="predicted"/>
<dbReference type="InterPro" id="IPR053171">
    <property type="entry name" value="Viral_Tip_Attach_Protein"/>
</dbReference>
<evidence type="ECO:0000259" key="3">
    <source>
        <dbReference type="Pfam" id="PF24489"/>
    </source>
</evidence>
<dbReference type="PANTHER" id="PTHR36251">
    <property type="entry name" value="FELS-1 PROPHAGE HOST SPECIFICITY PROTEIN-RELATED"/>
    <property type="match status" value="1"/>
</dbReference>
<evidence type="ECO:0000256" key="1">
    <source>
        <dbReference type="SAM" id="Phobius"/>
    </source>
</evidence>
<dbReference type="InterPro" id="IPR013783">
    <property type="entry name" value="Ig-like_fold"/>
</dbReference>
<feature type="domain" description="Tip attachment protein J second Ig-like" evidence="3">
    <location>
        <begin position="555"/>
        <end position="650"/>
    </location>
</feature>
<keyword evidence="1" id="KW-1133">Transmembrane helix</keyword>
<dbReference type="SUPFAM" id="SSF49265">
    <property type="entry name" value="Fibronectin type III"/>
    <property type="match status" value="1"/>
</dbReference>
<dbReference type="InterPro" id="IPR036116">
    <property type="entry name" value="FN3_sf"/>
</dbReference>
<dbReference type="Pfam" id="PF09327">
    <property type="entry name" value="Phage_Tail_Tip"/>
    <property type="match status" value="1"/>
</dbReference>
<organism evidence="4 5">
    <name type="scientific">Pseudomonas juntendi</name>
    <dbReference type="NCBI Taxonomy" id="2666183"/>
    <lineage>
        <taxon>Bacteria</taxon>
        <taxon>Pseudomonadati</taxon>
        <taxon>Pseudomonadota</taxon>
        <taxon>Gammaproteobacteria</taxon>
        <taxon>Pseudomonadales</taxon>
        <taxon>Pseudomonadaceae</taxon>
        <taxon>Pseudomonas</taxon>
    </lineage>
</organism>
<evidence type="ECO:0000313" key="5">
    <source>
        <dbReference type="Proteomes" id="UP000590738"/>
    </source>
</evidence>
<dbReference type="EMBL" id="JACGCZ010000049">
    <property type="protein sequence ID" value="MBA6145084.1"/>
    <property type="molecule type" value="Genomic_DNA"/>
</dbReference>
<feature type="transmembrane region" description="Helical" evidence="1">
    <location>
        <begin position="12"/>
        <end position="38"/>
    </location>
</feature>
<dbReference type="Gene3D" id="2.60.40.10">
    <property type="entry name" value="Immunoglobulins"/>
    <property type="match status" value="1"/>
</dbReference>
<evidence type="ECO:0000259" key="2">
    <source>
        <dbReference type="Pfam" id="PF09327"/>
    </source>
</evidence>
<keyword evidence="1" id="KW-0472">Membrane</keyword>
<dbReference type="Pfam" id="PF24489">
    <property type="entry name" value="Ig_J_second"/>
    <property type="match status" value="1"/>
</dbReference>
<evidence type="ECO:0000313" key="4">
    <source>
        <dbReference type="EMBL" id="MBA6145084.1"/>
    </source>
</evidence>
<gene>
    <name evidence="4" type="ORF">H4B97_21890</name>
</gene>
<accession>A0A7W2LQA3</accession>
<feature type="domain" description="Tip attachment protein J central straight fiber" evidence="2">
    <location>
        <begin position="1972"/>
        <end position="2106"/>
    </location>
</feature>